<evidence type="ECO:0000313" key="4">
    <source>
        <dbReference type="Proteomes" id="UP000002630"/>
    </source>
</evidence>
<dbReference type="GO" id="GO:0008934">
    <property type="term" value="F:inositol monophosphate 1-phosphatase activity"/>
    <property type="evidence" value="ECO:0007669"/>
    <property type="project" value="TreeGrafter"/>
</dbReference>
<dbReference type="OrthoDB" id="289714at2759"/>
<dbReference type="STRING" id="2880.D7FTE9"/>
<comment type="similarity">
    <text evidence="1">Belongs to the inositol monophosphatase superfamily.</text>
</comment>
<feature type="binding site" evidence="2">
    <location>
        <position position="134"/>
    </location>
    <ligand>
        <name>Mg(2+)</name>
        <dbReference type="ChEBI" id="CHEBI:18420"/>
        <label>1</label>
        <note>catalytic</note>
    </ligand>
</feature>
<organism evidence="3 4">
    <name type="scientific">Ectocarpus siliculosus</name>
    <name type="common">Brown alga</name>
    <name type="synonym">Conferva siliculosa</name>
    <dbReference type="NCBI Taxonomy" id="2880"/>
    <lineage>
        <taxon>Eukaryota</taxon>
        <taxon>Sar</taxon>
        <taxon>Stramenopiles</taxon>
        <taxon>Ochrophyta</taxon>
        <taxon>PX clade</taxon>
        <taxon>Phaeophyceae</taxon>
        <taxon>Ectocarpales</taxon>
        <taxon>Ectocarpaceae</taxon>
        <taxon>Ectocarpus</taxon>
    </lineage>
</organism>
<comment type="cofactor">
    <cofactor evidence="2">
        <name>Mg(2+)</name>
        <dbReference type="ChEBI" id="CHEBI:18420"/>
    </cofactor>
</comment>
<protein>
    <recommendedName>
        <fullName evidence="5">Inositol-phosphate phosphatase</fullName>
    </recommendedName>
</protein>
<dbReference type="Proteomes" id="UP000002630">
    <property type="component" value="Linkage Group LG11"/>
</dbReference>
<dbReference type="InParanoid" id="D7FTE9"/>
<keyword evidence="2" id="KW-0460">Magnesium</keyword>
<dbReference type="GO" id="GO:0006020">
    <property type="term" value="P:inositol metabolic process"/>
    <property type="evidence" value="ECO:0007669"/>
    <property type="project" value="TreeGrafter"/>
</dbReference>
<evidence type="ECO:0000256" key="1">
    <source>
        <dbReference type="ARBA" id="ARBA00009759"/>
    </source>
</evidence>
<dbReference type="AlphaFoldDB" id="D7FTE9"/>
<evidence type="ECO:0008006" key="5">
    <source>
        <dbReference type="Google" id="ProtNLM"/>
    </source>
</evidence>
<keyword evidence="4" id="KW-1185">Reference proteome</keyword>
<dbReference type="EMBL" id="FN648431">
    <property type="protein sequence ID" value="CBJ48527.1"/>
    <property type="molecule type" value="Genomic_DNA"/>
</dbReference>
<evidence type="ECO:0000256" key="2">
    <source>
        <dbReference type="PIRSR" id="PIRSR600760-2"/>
    </source>
</evidence>
<dbReference type="Pfam" id="PF00459">
    <property type="entry name" value="Inositol_P"/>
    <property type="match status" value="1"/>
</dbReference>
<dbReference type="GO" id="GO:0007165">
    <property type="term" value="P:signal transduction"/>
    <property type="evidence" value="ECO:0007669"/>
    <property type="project" value="TreeGrafter"/>
</dbReference>
<reference evidence="3 4" key="1">
    <citation type="journal article" date="2010" name="Nature">
        <title>The Ectocarpus genome and the independent evolution of multicellularity in brown algae.</title>
        <authorList>
            <person name="Cock J.M."/>
            <person name="Sterck L."/>
            <person name="Rouze P."/>
            <person name="Scornet D."/>
            <person name="Allen A.E."/>
            <person name="Amoutzias G."/>
            <person name="Anthouard V."/>
            <person name="Artiguenave F."/>
            <person name="Aury J.M."/>
            <person name="Badger J.H."/>
            <person name="Beszteri B."/>
            <person name="Billiau K."/>
            <person name="Bonnet E."/>
            <person name="Bothwell J.H."/>
            <person name="Bowler C."/>
            <person name="Boyen C."/>
            <person name="Brownlee C."/>
            <person name="Carrano C.J."/>
            <person name="Charrier B."/>
            <person name="Cho G.Y."/>
            <person name="Coelho S.M."/>
            <person name="Collen J."/>
            <person name="Corre E."/>
            <person name="Da Silva C."/>
            <person name="Delage L."/>
            <person name="Delaroque N."/>
            <person name="Dittami S.M."/>
            <person name="Doulbeau S."/>
            <person name="Elias M."/>
            <person name="Farnham G."/>
            <person name="Gachon C.M."/>
            <person name="Gschloessl B."/>
            <person name="Heesch S."/>
            <person name="Jabbari K."/>
            <person name="Jubin C."/>
            <person name="Kawai H."/>
            <person name="Kimura K."/>
            <person name="Kloareg B."/>
            <person name="Kupper F.C."/>
            <person name="Lang D."/>
            <person name="Le Bail A."/>
            <person name="Leblanc C."/>
            <person name="Lerouge P."/>
            <person name="Lohr M."/>
            <person name="Lopez P.J."/>
            <person name="Martens C."/>
            <person name="Maumus F."/>
            <person name="Michel G."/>
            <person name="Miranda-Saavedra D."/>
            <person name="Morales J."/>
            <person name="Moreau H."/>
            <person name="Motomura T."/>
            <person name="Nagasato C."/>
            <person name="Napoli C.A."/>
            <person name="Nelson D.R."/>
            <person name="Nyvall-Collen P."/>
            <person name="Peters A.F."/>
            <person name="Pommier C."/>
            <person name="Potin P."/>
            <person name="Poulain J."/>
            <person name="Quesneville H."/>
            <person name="Read B."/>
            <person name="Rensing S.A."/>
            <person name="Ritter A."/>
            <person name="Rousvoal S."/>
            <person name="Samanta M."/>
            <person name="Samson G."/>
            <person name="Schroeder D.C."/>
            <person name="Segurens B."/>
            <person name="Strittmatter M."/>
            <person name="Tonon T."/>
            <person name="Tregear J.W."/>
            <person name="Valentin K."/>
            <person name="von Dassow P."/>
            <person name="Yamagishi T."/>
            <person name="Van de Peer Y."/>
            <person name="Wincker P."/>
        </authorList>
    </citation>
    <scope>NUCLEOTIDE SEQUENCE [LARGE SCALE GENOMIC DNA]</scope>
    <source>
        <strain evidence="4">Ec32 / CCAP1310/4</strain>
    </source>
</reference>
<dbReference type="PANTHER" id="PTHR20854:SF4">
    <property type="entry name" value="INOSITOL-1-MONOPHOSPHATASE-RELATED"/>
    <property type="match status" value="1"/>
</dbReference>
<evidence type="ECO:0000313" key="3">
    <source>
        <dbReference type="EMBL" id="CBJ48527.1"/>
    </source>
</evidence>
<dbReference type="Gene3D" id="3.30.540.10">
    <property type="entry name" value="Fructose-1,6-Bisphosphatase, subunit A, domain 1"/>
    <property type="match status" value="1"/>
</dbReference>
<dbReference type="Gene3D" id="3.40.190.80">
    <property type="match status" value="1"/>
</dbReference>
<feature type="binding site" evidence="2">
    <location>
        <position position="100"/>
    </location>
    <ligand>
        <name>Mg(2+)</name>
        <dbReference type="ChEBI" id="CHEBI:18420"/>
        <label>1</label>
        <note>catalytic</note>
    </ligand>
</feature>
<dbReference type="CDD" id="cd01637">
    <property type="entry name" value="IMPase_like"/>
    <property type="match status" value="1"/>
</dbReference>
<dbReference type="eggNOG" id="KOG2951">
    <property type="taxonomic scope" value="Eukaryota"/>
</dbReference>
<dbReference type="PANTHER" id="PTHR20854">
    <property type="entry name" value="INOSITOL MONOPHOSPHATASE"/>
    <property type="match status" value="1"/>
</dbReference>
<name>D7FTE9_ECTSI</name>
<feature type="binding site" evidence="2">
    <location>
        <position position="258"/>
    </location>
    <ligand>
        <name>Mg(2+)</name>
        <dbReference type="ChEBI" id="CHEBI:18420"/>
        <label>1</label>
        <note>catalytic</note>
    </ligand>
</feature>
<keyword evidence="2" id="KW-0479">Metal-binding</keyword>
<proteinExistence type="inferred from homology"/>
<sequence>MHQVIRCAFFALDEVMASKDEKGGVQTWQGSLRDTPRVLEDMSSAVRKAGSAALALQRTELSRTEKAGHHDIVTEGDLVSQRIAMGSLAKILPGLPFAAEESDEQAMIPGVPQARINPQGLVEAEAYLALDPVDGTTNFACGGPDWGVAAAVVQRDTGPTHGVLYLPGNDLVVEAARGHGCRVNGELIQLRKGQVLRECLVAAEIGKFVPDDRLQRLLGLVHHSMGVRNLFSSTGNTADVLSGVHGAWVHLKGGSVWDFAAGSLAVEEAGGFACDLQGNPLKWDKLHMEVVLAANEEIAKDVVNVLNIKA</sequence>
<gene>
    <name evidence="3" type="ORF">Esi_0025_0065</name>
</gene>
<dbReference type="SUPFAM" id="SSF56655">
    <property type="entry name" value="Carbohydrate phosphatase"/>
    <property type="match status" value="1"/>
</dbReference>
<dbReference type="GO" id="GO:0046872">
    <property type="term" value="F:metal ion binding"/>
    <property type="evidence" value="ECO:0007669"/>
    <property type="project" value="UniProtKB-KW"/>
</dbReference>
<accession>D7FTE9</accession>
<dbReference type="PRINTS" id="PR00377">
    <property type="entry name" value="IMPHPHTASES"/>
</dbReference>
<dbReference type="EMBL" id="FN649736">
    <property type="protein sequence ID" value="CBJ48527.1"/>
    <property type="molecule type" value="Genomic_DNA"/>
</dbReference>
<feature type="binding site" evidence="2">
    <location>
        <position position="131"/>
    </location>
    <ligand>
        <name>Mg(2+)</name>
        <dbReference type="ChEBI" id="CHEBI:18420"/>
        <label>1</label>
        <note>catalytic</note>
    </ligand>
</feature>
<dbReference type="InterPro" id="IPR000760">
    <property type="entry name" value="Inositol_monophosphatase-like"/>
</dbReference>